<reference evidence="9" key="1">
    <citation type="submission" date="2024-05" db="EMBL/GenBank/DDBJ databases">
        <authorList>
            <person name="Luo Y.-C."/>
            <person name="Nicholds J."/>
            <person name="Mortimer T."/>
            <person name="Maboni G."/>
        </authorList>
    </citation>
    <scope>NUCLEOTIDE SEQUENCE</scope>
    <source>
        <strain evidence="9">145849</strain>
    </source>
</reference>
<keyword evidence="4" id="KW-0732">Signal</keyword>
<dbReference type="Gene3D" id="2.40.420.20">
    <property type="match status" value="1"/>
</dbReference>
<feature type="domain" description="Multidrug resistance protein MdtA-like barrel-sandwich hybrid" evidence="6">
    <location>
        <begin position="66"/>
        <end position="207"/>
    </location>
</feature>
<dbReference type="Gene3D" id="2.40.30.170">
    <property type="match status" value="1"/>
</dbReference>
<dbReference type="PROSITE" id="PS51257">
    <property type="entry name" value="PROKAR_LIPOPROTEIN"/>
    <property type="match status" value="1"/>
</dbReference>
<dbReference type="FunFam" id="2.40.420.20:FF:000001">
    <property type="entry name" value="Efflux RND transporter periplasmic adaptor subunit"/>
    <property type="match status" value="1"/>
</dbReference>
<protein>
    <submittedName>
        <fullName evidence="9">Efflux RND transporter periplasmic adaptor subunit</fullName>
    </submittedName>
</protein>
<dbReference type="Gene3D" id="2.40.50.100">
    <property type="match status" value="1"/>
</dbReference>
<dbReference type="RefSeq" id="WP_368648894.1">
    <property type="nucleotide sequence ID" value="NZ_CP158261.1"/>
</dbReference>
<feature type="domain" description="Multidrug resistance protein MdtA-like C-terminal permuted SH3" evidence="8">
    <location>
        <begin position="306"/>
        <end position="367"/>
    </location>
</feature>
<evidence type="ECO:0000256" key="3">
    <source>
        <dbReference type="SAM" id="MobiDB-lite"/>
    </source>
</evidence>
<dbReference type="Pfam" id="PF25944">
    <property type="entry name" value="Beta-barrel_RND"/>
    <property type="match status" value="1"/>
</dbReference>
<dbReference type="InterPro" id="IPR058626">
    <property type="entry name" value="MdtA-like_b-barrel"/>
</dbReference>
<proteinExistence type="inferred from homology"/>
<dbReference type="GO" id="GO:0022857">
    <property type="term" value="F:transmembrane transporter activity"/>
    <property type="evidence" value="ECO:0007669"/>
    <property type="project" value="InterPro"/>
</dbReference>
<dbReference type="InterPro" id="IPR058627">
    <property type="entry name" value="MdtA-like_C"/>
</dbReference>
<dbReference type="Pfam" id="PF25967">
    <property type="entry name" value="RND-MFP_C"/>
    <property type="match status" value="1"/>
</dbReference>
<dbReference type="InterPro" id="IPR058625">
    <property type="entry name" value="MdtA-like_BSH"/>
</dbReference>
<dbReference type="GO" id="GO:0046677">
    <property type="term" value="P:response to antibiotic"/>
    <property type="evidence" value="ECO:0007669"/>
    <property type="project" value="TreeGrafter"/>
</dbReference>
<dbReference type="SUPFAM" id="SSF111369">
    <property type="entry name" value="HlyD-like secretion proteins"/>
    <property type="match status" value="1"/>
</dbReference>
<evidence type="ECO:0000259" key="8">
    <source>
        <dbReference type="Pfam" id="PF25967"/>
    </source>
</evidence>
<dbReference type="EMBL" id="CP158261">
    <property type="protein sequence ID" value="XDJ67273.1"/>
    <property type="molecule type" value="Genomic_DNA"/>
</dbReference>
<feature type="signal peptide" evidence="4">
    <location>
        <begin position="1"/>
        <end position="24"/>
    </location>
</feature>
<dbReference type="PANTHER" id="PTHR30158:SF3">
    <property type="entry name" value="MULTIDRUG EFFLUX PUMP SUBUNIT ACRA-RELATED"/>
    <property type="match status" value="1"/>
</dbReference>
<dbReference type="Gene3D" id="1.10.287.470">
    <property type="entry name" value="Helix hairpin bin"/>
    <property type="match status" value="1"/>
</dbReference>
<dbReference type="InterPro" id="IPR006143">
    <property type="entry name" value="RND_pump_MFP"/>
</dbReference>
<dbReference type="GO" id="GO:0030313">
    <property type="term" value="C:cell envelope"/>
    <property type="evidence" value="ECO:0007669"/>
    <property type="project" value="UniProtKB-SubCell"/>
</dbReference>
<evidence type="ECO:0000259" key="5">
    <source>
        <dbReference type="Pfam" id="PF25876"/>
    </source>
</evidence>
<organism evidence="9">
    <name type="scientific">Castellaniella ginsengisoli</name>
    <dbReference type="NCBI Taxonomy" id="546114"/>
    <lineage>
        <taxon>Bacteria</taxon>
        <taxon>Pseudomonadati</taxon>
        <taxon>Pseudomonadota</taxon>
        <taxon>Betaproteobacteria</taxon>
        <taxon>Burkholderiales</taxon>
        <taxon>Alcaligenaceae</taxon>
        <taxon>Castellaniella</taxon>
    </lineage>
</organism>
<comment type="subcellular location">
    <subcellularLocation>
        <location evidence="1">Cell envelope</location>
    </subcellularLocation>
</comment>
<sequence length="422" mass="44371">MALNRLTTGRTLWPLALASLLTLAACSDEPQQGMEGMKVPVSVIQVQPQAAVLRTELPGRVQAIEDAEIRARVNGIVQSIDFEQGSKVKAGQLLFTIDPAPYQAARDQAAAQLKNAQAAAQTARLLAQRYTKLIKQHAVSQQDYDNAVAQSRQAEAAVAAAQAALESAKINLDYTRVTSPIDGTIGKAQVTVGALVSATSATSLATVHRLDQVYVDITQPVAQIAELRRQIADGIVKPDANGDAQAEILLDRGTTYRHPGKLLFSGVAVDPGTGQVNLRALFPNPEQILLPGLYVRVRLAQGVDQQALVVPEQAIQRTSDGKNTVVLIKDGKAVFTPIEVGPRTEHGYIVYQGIQAGDQLMVEGFQKVRPGAPVQPMPWKQGQGAAAGQGGAQPAAASGQPGAEKPAGDASAAAKPASGQAH</sequence>
<dbReference type="InterPro" id="IPR058624">
    <property type="entry name" value="MdtA-like_HH"/>
</dbReference>
<feature type="domain" description="Multidrug resistance protein MdtA-like beta-barrel" evidence="7">
    <location>
        <begin position="213"/>
        <end position="302"/>
    </location>
</feature>
<dbReference type="Pfam" id="PF25876">
    <property type="entry name" value="HH_MFP_RND"/>
    <property type="match status" value="1"/>
</dbReference>
<evidence type="ECO:0000259" key="7">
    <source>
        <dbReference type="Pfam" id="PF25944"/>
    </source>
</evidence>
<gene>
    <name evidence="9" type="ORF">ABRY91_04385</name>
</gene>
<evidence type="ECO:0000256" key="4">
    <source>
        <dbReference type="SAM" id="SignalP"/>
    </source>
</evidence>
<accession>A0AB39ELS0</accession>
<evidence type="ECO:0000256" key="2">
    <source>
        <dbReference type="ARBA" id="ARBA00009477"/>
    </source>
</evidence>
<dbReference type="Pfam" id="PF25917">
    <property type="entry name" value="BSH_RND"/>
    <property type="match status" value="1"/>
</dbReference>
<feature type="region of interest" description="Disordered" evidence="3">
    <location>
        <begin position="371"/>
        <end position="422"/>
    </location>
</feature>
<evidence type="ECO:0000313" key="9">
    <source>
        <dbReference type="EMBL" id="XDJ67273.1"/>
    </source>
</evidence>
<name>A0AB39ELS0_9BURK</name>
<feature type="chain" id="PRO_5044282626" evidence="4">
    <location>
        <begin position="25"/>
        <end position="422"/>
    </location>
</feature>
<dbReference type="NCBIfam" id="TIGR01730">
    <property type="entry name" value="RND_mfp"/>
    <property type="match status" value="1"/>
</dbReference>
<dbReference type="AlphaFoldDB" id="A0AB39ELS0"/>
<evidence type="ECO:0000259" key="6">
    <source>
        <dbReference type="Pfam" id="PF25917"/>
    </source>
</evidence>
<dbReference type="GO" id="GO:0005886">
    <property type="term" value="C:plasma membrane"/>
    <property type="evidence" value="ECO:0007669"/>
    <property type="project" value="TreeGrafter"/>
</dbReference>
<feature type="compositionally biased region" description="Low complexity" evidence="3">
    <location>
        <begin position="392"/>
        <end position="422"/>
    </location>
</feature>
<comment type="similarity">
    <text evidence="2">Belongs to the membrane fusion protein (MFP) (TC 8.A.1) family.</text>
</comment>
<evidence type="ECO:0000256" key="1">
    <source>
        <dbReference type="ARBA" id="ARBA00004196"/>
    </source>
</evidence>
<dbReference type="PANTHER" id="PTHR30158">
    <property type="entry name" value="ACRA/E-RELATED COMPONENT OF DRUG EFFLUX TRANSPORTER"/>
    <property type="match status" value="1"/>
</dbReference>
<feature type="domain" description="Multidrug resistance protein MdtA-like alpha-helical hairpin" evidence="5">
    <location>
        <begin position="107"/>
        <end position="175"/>
    </location>
</feature>